<accession>A0A915ZKM7</accession>
<protein>
    <submittedName>
        <fullName evidence="1">Uncharacterized protein</fullName>
    </submittedName>
</protein>
<proteinExistence type="predicted"/>
<dbReference type="OrthoDB" id="2455286at2759"/>
<dbReference type="VEuPathDB" id="FungiDB:RhiirFUN_005875"/>
<sequence length="85" mass="9977">MVSTSWRKTDDFLEYSDAWKTWIQVHSSLQLENLNFKFQELDSKSNLMISSFILFRQVASSLGTLNVQIMMDLLFFGCLNNAEFR</sequence>
<dbReference type="AlphaFoldDB" id="A0A915ZKM7"/>
<dbReference type="EMBL" id="CAGKOT010000042">
    <property type="protein sequence ID" value="CAB5380166.1"/>
    <property type="molecule type" value="Genomic_DNA"/>
</dbReference>
<reference evidence="1" key="1">
    <citation type="submission" date="2020-05" db="EMBL/GenBank/DDBJ databases">
        <authorList>
            <person name="Rincon C."/>
            <person name="Sanders R I."/>
            <person name="Robbins C."/>
            <person name="Chaturvedi A."/>
        </authorList>
    </citation>
    <scope>NUCLEOTIDE SEQUENCE</scope>
    <source>
        <strain evidence="1">CHB12</strain>
    </source>
</reference>
<gene>
    <name evidence="1" type="ORF">CHRIB12_LOCUS16951</name>
</gene>
<comment type="caution">
    <text evidence="1">The sequence shown here is derived from an EMBL/GenBank/DDBJ whole genome shotgun (WGS) entry which is preliminary data.</text>
</comment>
<evidence type="ECO:0000313" key="2">
    <source>
        <dbReference type="Proteomes" id="UP000684084"/>
    </source>
</evidence>
<organism evidence="1 2">
    <name type="scientific">Rhizophagus irregularis</name>
    <dbReference type="NCBI Taxonomy" id="588596"/>
    <lineage>
        <taxon>Eukaryota</taxon>
        <taxon>Fungi</taxon>
        <taxon>Fungi incertae sedis</taxon>
        <taxon>Mucoromycota</taxon>
        <taxon>Glomeromycotina</taxon>
        <taxon>Glomeromycetes</taxon>
        <taxon>Glomerales</taxon>
        <taxon>Glomeraceae</taxon>
        <taxon>Rhizophagus</taxon>
    </lineage>
</organism>
<evidence type="ECO:0000313" key="1">
    <source>
        <dbReference type="EMBL" id="CAB5380166.1"/>
    </source>
</evidence>
<dbReference type="Proteomes" id="UP000684084">
    <property type="component" value="Unassembled WGS sequence"/>
</dbReference>
<name>A0A915ZKM7_9GLOM</name>